<sequence length="103" mass="11939">MKEVGTRSYLFLKKARKMEEKTITPTSASQSMASSSAFLNKPLLRFEKVTCLVVVFSIFLILIFSLAIPSFSRDRDRDRERGNKPKRRRRLLELGLVFPQKLC</sequence>
<keyword evidence="1" id="KW-1133">Transmembrane helix</keyword>
<proteinExistence type="predicted"/>
<gene>
    <name evidence="2" type="ORF">SI7747_17019197</name>
</gene>
<feature type="transmembrane region" description="Helical" evidence="1">
    <location>
        <begin position="52"/>
        <end position="71"/>
    </location>
</feature>
<organism evidence="2">
    <name type="scientific">Spirodela intermedia</name>
    <name type="common">Intermediate duckweed</name>
    <dbReference type="NCBI Taxonomy" id="51605"/>
    <lineage>
        <taxon>Eukaryota</taxon>
        <taxon>Viridiplantae</taxon>
        <taxon>Streptophyta</taxon>
        <taxon>Embryophyta</taxon>
        <taxon>Tracheophyta</taxon>
        <taxon>Spermatophyta</taxon>
        <taxon>Magnoliopsida</taxon>
        <taxon>Liliopsida</taxon>
        <taxon>Araceae</taxon>
        <taxon>Lemnoideae</taxon>
        <taxon>Spirodela</taxon>
    </lineage>
</organism>
<dbReference type="Proteomes" id="UP001189122">
    <property type="component" value="Unassembled WGS sequence"/>
</dbReference>
<keyword evidence="1" id="KW-0812">Transmembrane</keyword>
<accession>A0A7I8JSQ2</accession>
<dbReference type="AlphaFoldDB" id="A0A7I8JSQ2"/>
<keyword evidence="1" id="KW-0472">Membrane</keyword>
<keyword evidence="3" id="KW-1185">Reference proteome</keyword>
<dbReference type="EMBL" id="CACRZD030000017">
    <property type="protein sequence ID" value="CAA6672781.1"/>
    <property type="molecule type" value="Genomic_DNA"/>
</dbReference>
<evidence type="ECO:0000313" key="2">
    <source>
        <dbReference type="EMBL" id="CAA2633710.1"/>
    </source>
</evidence>
<evidence type="ECO:0000313" key="3">
    <source>
        <dbReference type="Proteomes" id="UP001189122"/>
    </source>
</evidence>
<dbReference type="EMBL" id="LR743604">
    <property type="protein sequence ID" value="CAA2633710.1"/>
    <property type="molecule type" value="Genomic_DNA"/>
</dbReference>
<protein>
    <submittedName>
        <fullName evidence="2">Uncharacterized protein</fullName>
    </submittedName>
</protein>
<evidence type="ECO:0000256" key="1">
    <source>
        <dbReference type="SAM" id="Phobius"/>
    </source>
</evidence>
<reference evidence="2 3" key="1">
    <citation type="submission" date="2019-12" db="EMBL/GenBank/DDBJ databases">
        <authorList>
            <person name="Scholz U."/>
            <person name="Mascher M."/>
            <person name="Fiebig A."/>
        </authorList>
    </citation>
    <scope>NUCLEOTIDE SEQUENCE</scope>
</reference>
<name>A0A7I8JSQ2_SPIIN</name>